<accession>A0A2P4YVW0</accession>
<protein>
    <submittedName>
        <fullName evidence="1">Reverse transcriptase</fullName>
    </submittedName>
</protein>
<dbReference type="AlphaFoldDB" id="A0A2P4YVW0"/>
<organism evidence="1 2">
    <name type="scientific">Phytophthora palmivora</name>
    <dbReference type="NCBI Taxonomy" id="4796"/>
    <lineage>
        <taxon>Eukaryota</taxon>
        <taxon>Sar</taxon>
        <taxon>Stramenopiles</taxon>
        <taxon>Oomycota</taxon>
        <taxon>Peronosporomycetes</taxon>
        <taxon>Peronosporales</taxon>
        <taxon>Peronosporaceae</taxon>
        <taxon>Phytophthora</taxon>
    </lineage>
</organism>
<name>A0A2P4YVW0_9STRA</name>
<keyword evidence="1" id="KW-0548">Nucleotidyltransferase</keyword>
<reference evidence="1 2" key="1">
    <citation type="journal article" date="2017" name="Genome Biol. Evol.">
        <title>Phytophthora megakarya and P. palmivora, closely related causal agents of cacao black pod rot, underwent increases in genome sizes and gene numbers by different mechanisms.</title>
        <authorList>
            <person name="Ali S.S."/>
            <person name="Shao J."/>
            <person name="Lary D.J."/>
            <person name="Kronmiller B."/>
            <person name="Shen D."/>
            <person name="Strem M.D."/>
            <person name="Amoako-Attah I."/>
            <person name="Akrofi A.Y."/>
            <person name="Begoude B.A."/>
            <person name="Ten Hoopen G.M."/>
            <person name="Coulibaly K."/>
            <person name="Kebe B.I."/>
            <person name="Melnick R.L."/>
            <person name="Guiltinan M.J."/>
            <person name="Tyler B.M."/>
            <person name="Meinhardt L.W."/>
            <person name="Bailey B.A."/>
        </authorList>
    </citation>
    <scope>NUCLEOTIDE SEQUENCE [LARGE SCALE GENOMIC DNA]</scope>
    <source>
        <strain evidence="2">sbr112.9</strain>
    </source>
</reference>
<proteinExistence type="predicted"/>
<keyword evidence="1" id="KW-0808">Transferase</keyword>
<evidence type="ECO:0000313" key="1">
    <source>
        <dbReference type="EMBL" id="POM81933.1"/>
    </source>
</evidence>
<dbReference type="GO" id="GO:0003964">
    <property type="term" value="F:RNA-directed DNA polymerase activity"/>
    <property type="evidence" value="ECO:0007669"/>
    <property type="project" value="UniProtKB-KW"/>
</dbReference>
<keyword evidence="2" id="KW-1185">Reference proteome</keyword>
<sequence length="155" mass="17400">MAIPDFLPRQWGDDRLRYGVDPSDLLCVVVPNYEAKKYDILQVSFSGNRGRRGSITRSLRGFVGRPFMNGGWITISKDETFSAPLDPTTDLVVSADCWKSMSLNFGFEGLVGDKSTLEFWDTLFKLLGMSTANYSQTGGQTERVNRVIDDTRRSV</sequence>
<evidence type="ECO:0000313" key="2">
    <source>
        <dbReference type="Proteomes" id="UP000237271"/>
    </source>
</evidence>
<dbReference type="EMBL" id="NCKW01000002">
    <property type="protein sequence ID" value="POM81933.1"/>
    <property type="molecule type" value="Genomic_DNA"/>
</dbReference>
<comment type="caution">
    <text evidence="1">The sequence shown here is derived from an EMBL/GenBank/DDBJ whole genome shotgun (WGS) entry which is preliminary data.</text>
</comment>
<dbReference type="Proteomes" id="UP000237271">
    <property type="component" value="Unassembled WGS sequence"/>
</dbReference>
<keyword evidence="1" id="KW-0695">RNA-directed DNA polymerase</keyword>
<gene>
    <name evidence="1" type="ORF">PHPALM_27</name>
</gene>